<feature type="domain" description="CCZ1/INTU/HPS4 third Longin" evidence="3">
    <location>
        <begin position="352"/>
        <end position="441"/>
    </location>
</feature>
<dbReference type="FunCoup" id="F0ZE88">
    <property type="interactions" value="184"/>
</dbReference>
<dbReference type="RefSeq" id="XP_003285731.1">
    <property type="nucleotide sequence ID" value="XM_003285683.1"/>
</dbReference>
<proteinExistence type="inferred from homology"/>
<dbReference type="InterPro" id="IPR043987">
    <property type="entry name" value="CCZ1/INTU/HSP4_longin_1"/>
</dbReference>
<evidence type="ECO:0000256" key="1">
    <source>
        <dbReference type="ARBA" id="ARBA00005352"/>
    </source>
</evidence>
<dbReference type="VEuPathDB" id="AmoebaDB:DICPUDRAFT_76653"/>
<feature type="domain" description="CCZ1/INTU/HSP4 first Longin" evidence="2">
    <location>
        <begin position="8"/>
        <end position="133"/>
    </location>
</feature>
<dbReference type="InParanoid" id="F0ZE88"/>
<dbReference type="OrthoDB" id="240546at2759"/>
<dbReference type="EMBL" id="GL870992">
    <property type="protein sequence ID" value="EGC37710.1"/>
    <property type="molecule type" value="Genomic_DNA"/>
</dbReference>
<dbReference type="GeneID" id="10499223"/>
<dbReference type="Proteomes" id="UP000001064">
    <property type="component" value="Unassembled WGS sequence"/>
</dbReference>
<dbReference type="GO" id="GO:0016192">
    <property type="term" value="P:vesicle-mediated transport"/>
    <property type="evidence" value="ECO:0000318"/>
    <property type="project" value="GO_Central"/>
</dbReference>
<evidence type="ECO:0000259" key="2">
    <source>
        <dbReference type="Pfam" id="PF19031"/>
    </source>
</evidence>
<dbReference type="STRING" id="5786.F0ZE88"/>
<evidence type="ECO:0000313" key="4">
    <source>
        <dbReference type="EMBL" id="EGC37710.1"/>
    </source>
</evidence>
<evidence type="ECO:0000259" key="3">
    <source>
        <dbReference type="Pfam" id="PF19033"/>
    </source>
</evidence>
<dbReference type="PANTHER" id="PTHR13056:SF0">
    <property type="entry name" value="VACUOLAR FUSION PROTEIN CCZ1 HOMOLOG-RELATED"/>
    <property type="match status" value="1"/>
</dbReference>
<organism evidence="4 5">
    <name type="scientific">Dictyostelium purpureum</name>
    <name type="common">Slime mold</name>
    <dbReference type="NCBI Taxonomy" id="5786"/>
    <lineage>
        <taxon>Eukaryota</taxon>
        <taxon>Amoebozoa</taxon>
        <taxon>Evosea</taxon>
        <taxon>Eumycetozoa</taxon>
        <taxon>Dictyostelia</taxon>
        <taxon>Dictyosteliales</taxon>
        <taxon>Dictyosteliaceae</taxon>
        <taxon>Dictyostelium</taxon>
    </lineage>
</organism>
<dbReference type="KEGG" id="dpp:DICPUDRAFT_76653"/>
<protein>
    <recommendedName>
        <fullName evidence="6">CCZ1/INTU/HSP4 first Longin domain-containing protein</fullName>
    </recommendedName>
</protein>
<dbReference type="GO" id="GO:0035658">
    <property type="term" value="C:Mon1-Ccz1 complex"/>
    <property type="evidence" value="ECO:0007669"/>
    <property type="project" value="InterPro"/>
</dbReference>
<dbReference type="AlphaFoldDB" id="F0ZE88"/>
<dbReference type="eggNOG" id="KOG2622">
    <property type="taxonomic scope" value="Eukaryota"/>
</dbReference>
<gene>
    <name evidence="4" type="ORF">DICPUDRAFT_76653</name>
</gene>
<name>F0ZE88_DICPU</name>
<accession>F0ZE88</accession>
<reference evidence="5" key="1">
    <citation type="journal article" date="2011" name="Genome Biol.">
        <title>Comparative genomics of the social amoebae Dictyostelium discoideum and Dictyostelium purpureum.</title>
        <authorList>
            <consortium name="US DOE Joint Genome Institute (JGI-PGF)"/>
            <person name="Sucgang R."/>
            <person name="Kuo A."/>
            <person name="Tian X."/>
            <person name="Salerno W."/>
            <person name="Parikh A."/>
            <person name="Feasley C.L."/>
            <person name="Dalin E."/>
            <person name="Tu H."/>
            <person name="Huang E."/>
            <person name="Barry K."/>
            <person name="Lindquist E."/>
            <person name="Shapiro H."/>
            <person name="Bruce D."/>
            <person name="Schmutz J."/>
            <person name="Salamov A."/>
            <person name="Fey P."/>
            <person name="Gaudet P."/>
            <person name="Anjard C."/>
            <person name="Babu M.M."/>
            <person name="Basu S."/>
            <person name="Bushmanova Y."/>
            <person name="van der Wel H."/>
            <person name="Katoh-Kurasawa M."/>
            <person name="Dinh C."/>
            <person name="Coutinho P.M."/>
            <person name="Saito T."/>
            <person name="Elias M."/>
            <person name="Schaap P."/>
            <person name="Kay R.R."/>
            <person name="Henrissat B."/>
            <person name="Eichinger L."/>
            <person name="Rivero F."/>
            <person name="Putnam N.H."/>
            <person name="West C.M."/>
            <person name="Loomis W.F."/>
            <person name="Chisholm R.L."/>
            <person name="Shaulsky G."/>
            <person name="Strassmann J.E."/>
            <person name="Queller D.C."/>
            <person name="Kuspa A."/>
            <person name="Grigoriev I.V."/>
        </authorList>
    </citation>
    <scope>NUCLEOTIDE SEQUENCE [LARGE SCALE GENOMIC DNA]</scope>
    <source>
        <strain evidence="5">QSDP1</strain>
    </source>
</reference>
<evidence type="ECO:0008006" key="6">
    <source>
        <dbReference type="Google" id="ProtNLM"/>
    </source>
</evidence>
<comment type="similarity">
    <text evidence="1">Belongs to the CCZ1 family.</text>
</comment>
<evidence type="ECO:0000313" key="5">
    <source>
        <dbReference type="Proteomes" id="UP000001064"/>
    </source>
</evidence>
<dbReference type="InterPro" id="IPR043989">
    <property type="entry name" value="CCZ1/INTU/HSP4_longin_3"/>
</dbReference>
<sequence length="453" mass="52714">MSISKSSLNYWVIYSSKLGQKEGTEHEKVLFFYPQTIGIGEQTNAVGISEAYVLFSKQFSPEQPCEIIHTQKSTLSLYNPEEDIWMVLSVNNPAIGTAGKDGKGREYIEDEINDIALKKCVQQIYQVWNTFNGGINSMISKGSTYEMVRKRLDSFIKPYLQQIQFDQLDLFSSLDGIKFLPVNKNIYLTIFNYINSVDLNFQNSLASFRFGIVLYKDHLILSSLEQNETRTLYNYLVNMVKVGQDPSSSQTMMVLNNSNNEPTWYTKGQRRTGFINMPDSNSKQHLPLVWLTDDKPQVMIIYEQKDTFLLFLIDPSDLPQLEFDELAQSLVQNFEFVNPTLESHYNKRAIFDEQYKYIYFNQMNLAIKSPIKPRGPDLNKETMKLLNEIHEEFENGSSSEIIVKTQHDRWIVAKKIDFREFYIMFDNKNSSILEINEEVKNATNKFFKFLFID</sequence>
<dbReference type="Pfam" id="PF19031">
    <property type="entry name" value="Intu_longin_1"/>
    <property type="match status" value="1"/>
</dbReference>
<dbReference type="Pfam" id="PF19033">
    <property type="entry name" value="Intu_longin_3"/>
    <property type="match status" value="1"/>
</dbReference>
<dbReference type="OMA" id="DCQALHT"/>
<dbReference type="InterPro" id="IPR013176">
    <property type="entry name" value="Ccz1"/>
</dbReference>
<keyword evidence="5" id="KW-1185">Reference proteome</keyword>
<dbReference type="PANTHER" id="PTHR13056">
    <property type="entry name" value="VACUOLAR FUSION PROTEIN CCZ1 HOMOLOG-RELATED"/>
    <property type="match status" value="1"/>
</dbReference>